<name>A0A2V4NGE1_9RHOB</name>
<dbReference type="PANTHER" id="PTHR11795:SF445">
    <property type="entry name" value="AMINO ACID ABC TRANSPORTER PERMEASE PROTEIN"/>
    <property type="match status" value="1"/>
</dbReference>
<keyword evidence="4 9" id="KW-0812">Transmembrane</keyword>
<organism evidence="10 11">
    <name type="scientific">Litorivita pollutaquae</name>
    <dbReference type="NCBI Taxonomy" id="2200892"/>
    <lineage>
        <taxon>Bacteria</taxon>
        <taxon>Pseudomonadati</taxon>
        <taxon>Pseudomonadota</taxon>
        <taxon>Alphaproteobacteria</taxon>
        <taxon>Rhodobacterales</taxon>
        <taxon>Paracoccaceae</taxon>
        <taxon>Litorivita</taxon>
    </lineage>
</organism>
<evidence type="ECO:0000313" key="10">
    <source>
        <dbReference type="EMBL" id="PYC49120.1"/>
    </source>
</evidence>
<feature type="transmembrane region" description="Helical" evidence="9">
    <location>
        <begin position="192"/>
        <end position="211"/>
    </location>
</feature>
<evidence type="ECO:0000256" key="5">
    <source>
        <dbReference type="ARBA" id="ARBA00022970"/>
    </source>
</evidence>
<evidence type="ECO:0008006" key="12">
    <source>
        <dbReference type="Google" id="ProtNLM"/>
    </source>
</evidence>
<keyword evidence="5" id="KW-0029">Amino-acid transport</keyword>
<evidence type="ECO:0000256" key="7">
    <source>
        <dbReference type="ARBA" id="ARBA00023136"/>
    </source>
</evidence>
<evidence type="ECO:0000256" key="8">
    <source>
        <dbReference type="ARBA" id="ARBA00037998"/>
    </source>
</evidence>
<dbReference type="InterPro" id="IPR052157">
    <property type="entry name" value="BCAA_transport_permease"/>
</dbReference>
<dbReference type="GO" id="GO:0005886">
    <property type="term" value="C:plasma membrane"/>
    <property type="evidence" value="ECO:0007669"/>
    <property type="project" value="UniProtKB-SubCell"/>
</dbReference>
<feature type="transmembrane region" description="Helical" evidence="9">
    <location>
        <begin position="6"/>
        <end position="31"/>
    </location>
</feature>
<evidence type="ECO:0000256" key="3">
    <source>
        <dbReference type="ARBA" id="ARBA00022475"/>
    </source>
</evidence>
<feature type="transmembrane region" description="Helical" evidence="9">
    <location>
        <begin position="266"/>
        <end position="285"/>
    </location>
</feature>
<feature type="transmembrane region" description="Helical" evidence="9">
    <location>
        <begin position="63"/>
        <end position="86"/>
    </location>
</feature>
<dbReference type="GO" id="GO:0006865">
    <property type="term" value="P:amino acid transport"/>
    <property type="evidence" value="ECO:0007669"/>
    <property type="project" value="UniProtKB-KW"/>
</dbReference>
<dbReference type="GO" id="GO:0022857">
    <property type="term" value="F:transmembrane transporter activity"/>
    <property type="evidence" value="ECO:0007669"/>
    <property type="project" value="InterPro"/>
</dbReference>
<dbReference type="AlphaFoldDB" id="A0A2V4NGE1"/>
<comment type="caution">
    <text evidence="10">The sequence shown here is derived from an EMBL/GenBank/DDBJ whole genome shotgun (WGS) entry which is preliminary data.</text>
</comment>
<dbReference type="PANTHER" id="PTHR11795">
    <property type="entry name" value="BRANCHED-CHAIN AMINO ACID TRANSPORT SYSTEM PERMEASE PROTEIN LIVH"/>
    <property type="match status" value="1"/>
</dbReference>
<dbReference type="EMBL" id="QFVT01000002">
    <property type="protein sequence ID" value="PYC49120.1"/>
    <property type="molecule type" value="Genomic_DNA"/>
</dbReference>
<feature type="transmembrane region" description="Helical" evidence="9">
    <location>
        <begin position="137"/>
        <end position="161"/>
    </location>
</feature>
<gene>
    <name evidence="10" type="ORF">DI396_03470</name>
</gene>
<dbReference type="Pfam" id="PF02653">
    <property type="entry name" value="BPD_transp_2"/>
    <property type="match status" value="1"/>
</dbReference>
<evidence type="ECO:0000313" key="11">
    <source>
        <dbReference type="Proteomes" id="UP000248012"/>
    </source>
</evidence>
<dbReference type="OrthoDB" id="9807115at2"/>
<feature type="transmembrane region" description="Helical" evidence="9">
    <location>
        <begin position="98"/>
        <end position="117"/>
    </location>
</feature>
<reference evidence="10 11" key="1">
    <citation type="submission" date="2018-05" db="EMBL/GenBank/DDBJ databases">
        <title>Oceanovita maritima gen. nov., sp. nov., a marine bacterium in the family Rhodobacteraceae isolated from surface seawater of Lundu port Xiamen, China.</title>
        <authorList>
            <person name="Hetharua B.H."/>
            <person name="Min D."/>
            <person name="Liao H."/>
            <person name="Tian Y."/>
        </authorList>
    </citation>
    <scope>NUCLEOTIDE SEQUENCE [LARGE SCALE GENOMIC DNA]</scope>
    <source>
        <strain evidence="10 11">FSX-11</strain>
    </source>
</reference>
<keyword evidence="11" id="KW-1185">Reference proteome</keyword>
<evidence type="ECO:0000256" key="1">
    <source>
        <dbReference type="ARBA" id="ARBA00004651"/>
    </source>
</evidence>
<evidence type="ECO:0000256" key="4">
    <source>
        <dbReference type="ARBA" id="ARBA00022692"/>
    </source>
</evidence>
<dbReference type="InterPro" id="IPR001851">
    <property type="entry name" value="ABC_transp_permease"/>
</dbReference>
<evidence type="ECO:0000256" key="2">
    <source>
        <dbReference type="ARBA" id="ARBA00022448"/>
    </source>
</evidence>
<sequence>MTLDTALQLTIGGLVSGSLYGLVLIGILLIYRVSRVVNFAHGQIGMVAAMCAFFLVPHFGLPIAVALGLGLAVAALVSYLVDILVISRVTKIGSGFDLIATLGVMMFLTAIVELVASPKSFKFFSLGAQIEFTFLGVYFNANDLTVILTLAVVLGLLALVLNKTGLGLSIRAVAISPEIARTTGVNVQAVRALVWAAGGAIAGVAAILIASKVTLNAFYMTPFLVKAFVAGIVGGLDRFVRPMAIAVGLGLLESWVVYWLGADARIPAVFLLIIVVLGVLPSKYLQDLEQRP</sequence>
<keyword evidence="7 9" id="KW-0472">Membrane</keyword>
<comment type="subcellular location">
    <subcellularLocation>
        <location evidence="1">Cell membrane</location>
        <topology evidence="1">Multi-pass membrane protein</topology>
    </subcellularLocation>
</comment>
<keyword evidence="2" id="KW-0813">Transport</keyword>
<comment type="similarity">
    <text evidence="8">Belongs to the binding-protein-dependent transport system permease family. LivHM subfamily.</text>
</comment>
<proteinExistence type="inferred from homology"/>
<protein>
    <recommendedName>
        <fullName evidence="12">Branched-chain amino acid ABC transporter permease</fullName>
    </recommendedName>
</protein>
<keyword evidence="6 9" id="KW-1133">Transmembrane helix</keyword>
<feature type="transmembrane region" description="Helical" evidence="9">
    <location>
        <begin position="217"/>
        <end position="236"/>
    </location>
</feature>
<dbReference type="RefSeq" id="WP_110794696.1">
    <property type="nucleotide sequence ID" value="NZ_KZ826481.1"/>
</dbReference>
<dbReference type="Proteomes" id="UP000248012">
    <property type="component" value="Unassembled WGS sequence"/>
</dbReference>
<feature type="transmembrane region" description="Helical" evidence="9">
    <location>
        <begin position="38"/>
        <end position="57"/>
    </location>
</feature>
<feature type="transmembrane region" description="Helical" evidence="9">
    <location>
        <begin position="243"/>
        <end position="260"/>
    </location>
</feature>
<evidence type="ECO:0000256" key="9">
    <source>
        <dbReference type="SAM" id="Phobius"/>
    </source>
</evidence>
<keyword evidence="3" id="KW-1003">Cell membrane</keyword>
<accession>A0A2V4NGE1</accession>
<evidence type="ECO:0000256" key="6">
    <source>
        <dbReference type="ARBA" id="ARBA00022989"/>
    </source>
</evidence>
<dbReference type="CDD" id="cd06582">
    <property type="entry name" value="TM_PBP1_LivH_like"/>
    <property type="match status" value="1"/>
</dbReference>